<gene>
    <name evidence="1" type="ORF">TNCT_298541</name>
</gene>
<dbReference type="OrthoDB" id="10583894at2759"/>
<reference evidence="1" key="1">
    <citation type="submission" date="2020-07" db="EMBL/GenBank/DDBJ databases">
        <title>Multicomponent nature underlies the extraordinary mechanical properties of spider dragline silk.</title>
        <authorList>
            <person name="Kono N."/>
            <person name="Nakamura H."/>
            <person name="Mori M."/>
            <person name="Yoshida Y."/>
            <person name="Ohtoshi R."/>
            <person name="Malay A.D."/>
            <person name="Moran D.A.P."/>
            <person name="Tomita M."/>
            <person name="Numata K."/>
            <person name="Arakawa K."/>
        </authorList>
    </citation>
    <scope>NUCLEOTIDE SEQUENCE</scope>
</reference>
<dbReference type="Proteomes" id="UP000887116">
    <property type="component" value="Unassembled WGS sequence"/>
</dbReference>
<comment type="caution">
    <text evidence="1">The sequence shown here is derived from an EMBL/GenBank/DDBJ whole genome shotgun (WGS) entry which is preliminary data.</text>
</comment>
<proteinExistence type="predicted"/>
<name>A0A8X6EXA0_TRICU</name>
<evidence type="ECO:0000313" key="2">
    <source>
        <dbReference type="Proteomes" id="UP000887116"/>
    </source>
</evidence>
<sequence length="82" mass="9304">MVILSLSSGSWPGQKWLITQGHRQGPEGDHLAEVAYWNCHGRSACPTSFTNPYGQAAAFEVCLIYLRENWDHARRQLLALQY</sequence>
<organism evidence="1 2">
    <name type="scientific">Trichonephila clavata</name>
    <name type="common">Joro spider</name>
    <name type="synonym">Nephila clavata</name>
    <dbReference type="NCBI Taxonomy" id="2740835"/>
    <lineage>
        <taxon>Eukaryota</taxon>
        <taxon>Metazoa</taxon>
        <taxon>Ecdysozoa</taxon>
        <taxon>Arthropoda</taxon>
        <taxon>Chelicerata</taxon>
        <taxon>Arachnida</taxon>
        <taxon>Araneae</taxon>
        <taxon>Araneomorphae</taxon>
        <taxon>Entelegynae</taxon>
        <taxon>Araneoidea</taxon>
        <taxon>Nephilidae</taxon>
        <taxon>Trichonephila</taxon>
    </lineage>
</organism>
<accession>A0A8X6EXA0</accession>
<protein>
    <submittedName>
        <fullName evidence="1">Uncharacterized protein</fullName>
    </submittedName>
</protein>
<keyword evidence="2" id="KW-1185">Reference proteome</keyword>
<dbReference type="AlphaFoldDB" id="A0A8X6EXA0"/>
<dbReference type="EMBL" id="BMAO01000164">
    <property type="protein sequence ID" value="GFQ64913.1"/>
    <property type="molecule type" value="Genomic_DNA"/>
</dbReference>
<evidence type="ECO:0000313" key="1">
    <source>
        <dbReference type="EMBL" id="GFQ64913.1"/>
    </source>
</evidence>